<keyword evidence="1" id="KW-0732">Signal</keyword>
<evidence type="ECO:0000313" key="4">
    <source>
        <dbReference type="Proteomes" id="UP000309676"/>
    </source>
</evidence>
<proteinExistence type="predicted"/>
<comment type="caution">
    <text evidence="3">The sequence shown here is derived from an EMBL/GenBank/DDBJ whole genome shotgun (WGS) entry which is preliminary data.</text>
</comment>
<dbReference type="Proteomes" id="UP000309676">
    <property type="component" value="Unassembled WGS sequence"/>
</dbReference>
<dbReference type="Gene3D" id="3.20.20.80">
    <property type="entry name" value="Glycosidases"/>
    <property type="match status" value="1"/>
</dbReference>
<keyword evidence="4" id="KW-1185">Reference proteome</keyword>
<dbReference type="Pfam" id="PF13290">
    <property type="entry name" value="CHB_HEX_C_1"/>
    <property type="match status" value="1"/>
</dbReference>
<dbReference type="SUPFAM" id="SSF51445">
    <property type="entry name" value="(Trans)glycosidases"/>
    <property type="match status" value="1"/>
</dbReference>
<feature type="signal peptide" evidence="1">
    <location>
        <begin position="1"/>
        <end position="29"/>
    </location>
</feature>
<organism evidence="3 4">
    <name type="scientific">Paenibacillus antri</name>
    <dbReference type="NCBI Taxonomy" id="2582848"/>
    <lineage>
        <taxon>Bacteria</taxon>
        <taxon>Bacillati</taxon>
        <taxon>Bacillota</taxon>
        <taxon>Bacilli</taxon>
        <taxon>Bacillales</taxon>
        <taxon>Paenibacillaceae</taxon>
        <taxon>Paenibacillus</taxon>
    </lineage>
</organism>
<dbReference type="EMBL" id="VCIW01000002">
    <property type="protein sequence ID" value="TLS53693.1"/>
    <property type="molecule type" value="Genomic_DNA"/>
</dbReference>
<sequence length="1520" mass="160494">MNRRNRNSLHRFGALALAASLALSSWAGAKPVEAADSDDSAAPAPHTVRIDPNEVVQSDFLGIGVNVIPTALMEGTTRFGYTEAHWEMDRKRILTVRPKVARVWFQIDWMESAKGVYTFDSPQMQAFYKYLDVFKEAGTEIELNMGWKIGSAAHEWFNIPGVDPWTSAPADLDAYAASTSAALRELIEVRGYDNVKYLTFYNEPNGSWDFEAPGDQQAYYAEMVRKASERLAADGLRDRIEIWGPEETGAPGWTQYMKDHIDEHMDGYSFHVYGEAYEGLRVALKQRSDYVAPKPVHLTEFGWGDDNASNWDAGFANSVVAVANGGVKSALVWQLNGVWSPDPFGGTNGVYTMWDSIVLGMEPRKTFYSAGLLNRYIPEHSSVLAVDTGTPDLRAAAFKTADGNYSILLESKAGLPKDVTFDFGGVEIGKTFRKHVYQDDVVRTGNAILPPASASFEAGASFRDPNVGSAYHFAVYTTEPPQTQVEVSPLLPTVRSGDKLQLSATVIDNTGGVTWSIVGENNGAINKNTGVYHAPQVTDETLIAVKATSDSDPGAYGVALIKVLPMALPNTVEPVSFGLAPGVYPSAEAVTLTTATPGADIRYTLDGSEPTAASPLYERPIILADGTLALLKAKAFKSGLKSSGVTSALYQTNQVSNSPDGYAFCAYEGGECHFEGEAIVAFGADGLFNYAVHTGGVACAAAEFGGDPSPEHAKRCFVSYDIPEEVPVVTFFNASFEKPGTTTARPGPMTNGWTFNSRAGVQHNAGPFGATPAPLGVQTAYLKTDGGVSGVIGQSINFKPGAYQMEFKAAKRTSFGGTQTFDVYFDDTVIGSYAPTSGEYVIYRTEPFETSGGRHTIRFVATTTVGDNTAFLDDVRITHPKPFDAPHVANAGFESPAATNDGGVLLGAAASASASAGWTFNETSGVARNGAPGAPNAPLGMQAAALRTVDGEAGRFSQPVEFPAGTYVLSFRAAASGASGAQTFEVRVGDQVVGTYSPTATSYADFDSDFFTVEAGAHDVSFVSVTADGERTAYVDAVSIERIEIPEWPELANAGFESPTITTSHGVLGGGDGWTFNERSGMQRNGSAFGAADAPEGTQSALLQTNGGVAGAISQTIVFPAGSYAISFQAAKRTSFGGQQSFAVYLDDRVLGSYTPTSGSYQAYTTDGFVIDKPGRHTIRFAATTTTGDNTAFVDAIDLVPYTPPSGPAIPNGSFESPPVTASTGVQVGGAADGWTFNSRSGLVKNGSVFGEAPAPSGIQAAYLNTNNGQGEFSQSVFLPGGTYAISFQAAKRSFGGAQSFDVYLDETLIGSYAPASTAYASFATDAFAVETGHHTIRFAATTTTGDNTAFIDAITIGEPAPQAVPIFANAGFESPAVTGVRGNMTDGWTFNATAGVQRNGSAFGAAPAPEGVQTGLIQNKDGAAGEISQTLFFPKGTYMIQFQAARRAFGGQQTIEVRTGDTTIGTFAPASSTEFQTFVTEPFTVSSGSSRTIRFVGTAATGDSTAFLDAATIVRVSEQ</sequence>
<name>A0A5R9GKX0_9BACL</name>
<dbReference type="OrthoDB" id="2988582at2"/>
<feature type="chain" id="PRO_5039627575" description="GH29D-like beta-sandwich domain-containing protein" evidence="1">
    <location>
        <begin position="30"/>
        <end position="1520"/>
    </location>
</feature>
<dbReference type="InterPro" id="IPR017853">
    <property type="entry name" value="GH"/>
</dbReference>
<evidence type="ECO:0000313" key="3">
    <source>
        <dbReference type="EMBL" id="TLS53693.1"/>
    </source>
</evidence>
<accession>A0A5R9GKX0</accession>
<dbReference type="Gene3D" id="2.60.120.260">
    <property type="entry name" value="Galactose-binding domain-like"/>
    <property type="match status" value="5"/>
</dbReference>
<evidence type="ECO:0000256" key="1">
    <source>
        <dbReference type="SAM" id="SignalP"/>
    </source>
</evidence>
<gene>
    <name evidence="3" type="ORF">FE782_05325</name>
</gene>
<protein>
    <recommendedName>
        <fullName evidence="2">GH29D-like beta-sandwich domain-containing protein</fullName>
    </recommendedName>
</protein>
<reference evidence="3 4" key="1">
    <citation type="submission" date="2019-05" db="EMBL/GenBank/DDBJ databases">
        <authorList>
            <person name="Narsing Rao M.P."/>
            <person name="Li W.J."/>
        </authorList>
    </citation>
    <scope>NUCLEOTIDE SEQUENCE [LARGE SCALE GENOMIC DNA]</scope>
    <source>
        <strain evidence="3 4">SYSU_K30003</strain>
    </source>
</reference>
<evidence type="ECO:0000259" key="2">
    <source>
        <dbReference type="Pfam" id="PF13290"/>
    </source>
</evidence>
<feature type="domain" description="GH29D-like beta-sandwich" evidence="2">
    <location>
        <begin position="580"/>
        <end position="646"/>
    </location>
</feature>
<dbReference type="InterPro" id="IPR059177">
    <property type="entry name" value="GH29D-like_dom"/>
</dbReference>
<dbReference type="RefSeq" id="WP_138193010.1">
    <property type="nucleotide sequence ID" value="NZ_VCIW01000002.1"/>
</dbReference>